<evidence type="ECO:0000256" key="8">
    <source>
        <dbReference type="RuleBase" id="RU003823"/>
    </source>
</evidence>
<sequence>MVDDAGAAGEPGGPGMGNRGGFRRGFSSGIRGRGRRRGRGQGRGRGACGGKAEDNEWMPVTKLGRLIKDMKIKSLEEIYLFSLPIKESEIIDFFLGASLKDEVLNIMPVQKQTRAGQHTRFKAFVAIGDYNGHVGLGVKCSKEVATTIRGVIILAKLSIVAVRRGWGRATRWASPTPVPCKVTGHCGSVLVCLIPAPRDTGILSAPVPKKLLMMAGIDDCYTSAQGCTATLGNFAKAMFDAISKTYSYLTPDLWKETVFTKSPYQEFTDHLVKTHTRVSVQWTQAPAVATT</sequence>
<dbReference type="GeneTree" id="ENSGT00940000153095"/>
<dbReference type="EMBL" id="AQIB01042660">
    <property type="status" value="NOT_ANNOTATED_CDS"/>
    <property type="molecule type" value="Genomic_DNA"/>
</dbReference>
<dbReference type="SUPFAM" id="SSF54211">
    <property type="entry name" value="Ribosomal protein S5 domain 2-like"/>
    <property type="match status" value="1"/>
</dbReference>
<feature type="domain" description="S5 DRBM" evidence="10">
    <location>
        <begin position="99"/>
        <end position="162"/>
    </location>
</feature>
<protein>
    <recommendedName>
        <fullName evidence="4">Small ribosomal subunit protein uS5</fullName>
    </recommendedName>
    <alternativeName>
        <fullName evidence="5">40S ribosomal protein S2</fullName>
    </alternativeName>
</protein>
<dbReference type="Proteomes" id="UP000029965">
    <property type="component" value="Chromosome 9"/>
</dbReference>
<dbReference type="SUPFAM" id="SSF54768">
    <property type="entry name" value="dsRNA-binding domain-like"/>
    <property type="match status" value="1"/>
</dbReference>
<evidence type="ECO:0000256" key="4">
    <source>
        <dbReference type="ARBA" id="ARBA00035255"/>
    </source>
</evidence>
<dbReference type="Gene3D" id="3.30.160.20">
    <property type="match status" value="1"/>
</dbReference>
<dbReference type="InterPro" id="IPR005324">
    <property type="entry name" value="Ribosomal_uS5_C"/>
</dbReference>
<evidence type="ECO:0000256" key="7">
    <source>
        <dbReference type="PROSITE-ProRule" id="PRU00268"/>
    </source>
</evidence>
<dbReference type="InterPro" id="IPR014721">
    <property type="entry name" value="Ribsml_uS5_D2-typ_fold_subgr"/>
</dbReference>
<name>A0A0D9SAV2_CHLSB</name>
<evidence type="ECO:0000259" key="10">
    <source>
        <dbReference type="PROSITE" id="PS50881"/>
    </source>
</evidence>
<dbReference type="BioGRID-ORCS" id="103216384">
    <property type="hits" value="0 hits in 6 CRISPR screens"/>
</dbReference>
<reference evidence="11" key="2">
    <citation type="submission" date="2025-08" db="UniProtKB">
        <authorList>
            <consortium name="Ensembl"/>
        </authorList>
    </citation>
    <scope>IDENTIFICATION</scope>
</reference>
<feature type="region of interest" description="Disordered" evidence="9">
    <location>
        <begin position="1"/>
        <end position="51"/>
    </location>
</feature>
<keyword evidence="2 7" id="KW-0689">Ribosomal protein</keyword>
<accession>A0A0D9SAV2</accession>
<evidence type="ECO:0000313" key="11">
    <source>
        <dbReference type="Ensembl" id="ENSCSAP00000017991.1"/>
    </source>
</evidence>
<evidence type="ECO:0000256" key="2">
    <source>
        <dbReference type="ARBA" id="ARBA00022980"/>
    </source>
</evidence>
<dbReference type="FunFam" id="3.30.230.10:FF:000004">
    <property type="entry name" value="40S ribosomal protein S2"/>
    <property type="match status" value="1"/>
</dbReference>
<organism evidence="11 12">
    <name type="scientific">Chlorocebus sabaeus</name>
    <name type="common">Green monkey</name>
    <name type="synonym">Simia sabaea</name>
    <dbReference type="NCBI Taxonomy" id="60711"/>
    <lineage>
        <taxon>Eukaryota</taxon>
        <taxon>Metazoa</taxon>
        <taxon>Chordata</taxon>
        <taxon>Craniata</taxon>
        <taxon>Vertebrata</taxon>
        <taxon>Euteleostomi</taxon>
        <taxon>Mammalia</taxon>
        <taxon>Eutheria</taxon>
        <taxon>Euarchontoglires</taxon>
        <taxon>Primates</taxon>
        <taxon>Haplorrhini</taxon>
        <taxon>Catarrhini</taxon>
        <taxon>Cercopithecidae</taxon>
        <taxon>Cercopithecinae</taxon>
        <taxon>Chlorocebus</taxon>
    </lineage>
</organism>
<keyword evidence="3 7" id="KW-0687">Ribonucleoprotein</keyword>
<dbReference type="GO" id="GO:0006412">
    <property type="term" value="P:translation"/>
    <property type="evidence" value="ECO:0007669"/>
    <property type="project" value="InterPro"/>
</dbReference>
<dbReference type="InterPro" id="IPR020568">
    <property type="entry name" value="Ribosomal_Su5_D2-typ_SF"/>
</dbReference>
<evidence type="ECO:0000313" key="12">
    <source>
        <dbReference type="Proteomes" id="UP000029965"/>
    </source>
</evidence>
<dbReference type="STRING" id="60711.ENSCSAP00000017991"/>
<dbReference type="PANTHER" id="PTHR13718:SF93">
    <property type="entry name" value="SMALL RIBOSOMAL SUBUNIT PROTEIN US5"/>
    <property type="match status" value="1"/>
</dbReference>
<evidence type="ECO:0000256" key="6">
    <source>
        <dbReference type="ARBA" id="ARBA00046587"/>
    </source>
</evidence>
<dbReference type="jPOST" id="A0A0D9SAV2"/>
<dbReference type="Gene3D" id="3.30.230.10">
    <property type="match status" value="1"/>
</dbReference>
<dbReference type="InterPro" id="IPR013810">
    <property type="entry name" value="Ribosomal_uS5_N"/>
</dbReference>
<dbReference type="GO" id="GO:0022627">
    <property type="term" value="C:cytosolic small ribosomal subunit"/>
    <property type="evidence" value="ECO:0007669"/>
    <property type="project" value="TreeGrafter"/>
</dbReference>
<dbReference type="PANTHER" id="PTHR13718">
    <property type="entry name" value="RIBOSOMAL S SUBUNIT"/>
    <property type="match status" value="1"/>
</dbReference>
<evidence type="ECO:0000256" key="9">
    <source>
        <dbReference type="SAM" id="MobiDB-lite"/>
    </source>
</evidence>
<reference evidence="11" key="3">
    <citation type="submission" date="2025-09" db="UniProtKB">
        <authorList>
            <consortium name="Ensembl"/>
        </authorList>
    </citation>
    <scope>IDENTIFICATION</scope>
</reference>
<proteinExistence type="inferred from homology"/>
<dbReference type="Pfam" id="PF03719">
    <property type="entry name" value="Ribosomal_S5_C"/>
    <property type="match status" value="1"/>
</dbReference>
<dbReference type="Ensembl" id="ENSCSAT00000018539.1">
    <property type="protein sequence ID" value="ENSCSAP00000017991.1"/>
    <property type="gene ID" value="ENSCSAG00000018449.1"/>
</dbReference>
<dbReference type="eggNOG" id="KOG0877">
    <property type="taxonomic scope" value="Eukaryota"/>
</dbReference>
<dbReference type="GO" id="GO:0003735">
    <property type="term" value="F:structural constituent of ribosome"/>
    <property type="evidence" value="ECO:0007669"/>
    <property type="project" value="UniProtKB-UniRule"/>
</dbReference>
<feature type="compositionally biased region" description="Basic residues" evidence="9">
    <location>
        <begin position="32"/>
        <end position="42"/>
    </location>
</feature>
<dbReference type="Pfam" id="PF00333">
    <property type="entry name" value="Ribosomal_S5"/>
    <property type="match status" value="1"/>
</dbReference>
<evidence type="ECO:0000256" key="5">
    <source>
        <dbReference type="ARBA" id="ARBA00035407"/>
    </source>
</evidence>
<reference evidence="11 12" key="1">
    <citation type="submission" date="2014-03" db="EMBL/GenBank/DDBJ databases">
        <authorList>
            <person name="Warren W."/>
            <person name="Wilson R.K."/>
        </authorList>
    </citation>
    <scope>NUCLEOTIDE SEQUENCE</scope>
</reference>
<keyword evidence="12" id="KW-1185">Reference proteome</keyword>
<dbReference type="FunFam" id="3.30.160.20:FF:000133">
    <property type="entry name" value="40S ribosomal protein S2"/>
    <property type="match status" value="1"/>
</dbReference>
<evidence type="ECO:0000256" key="3">
    <source>
        <dbReference type="ARBA" id="ARBA00023274"/>
    </source>
</evidence>
<dbReference type="GO" id="GO:0003723">
    <property type="term" value="F:RNA binding"/>
    <property type="evidence" value="ECO:0007669"/>
    <property type="project" value="InterPro"/>
</dbReference>
<dbReference type="AlphaFoldDB" id="A0A0D9SAV2"/>
<evidence type="ECO:0000256" key="1">
    <source>
        <dbReference type="ARBA" id="ARBA00008945"/>
    </source>
</evidence>
<feature type="compositionally biased region" description="Gly residues" evidence="9">
    <location>
        <begin position="9"/>
        <end position="20"/>
    </location>
</feature>
<comment type="subunit">
    <text evidence="6">Component of the small ribosomal subunit. Interacts with zinc finger protein ZNF277 (via zinc-finger domains); the interaction is direct; the interaction is extra-ribosomal. Interaction with ZNF277 competes with the binding of RPS2 to protein arginine methyltransferase PRMT3.</text>
</comment>
<dbReference type="InterPro" id="IPR005711">
    <property type="entry name" value="Ribosomal_uS5_euk/arc"/>
</dbReference>
<dbReference type="KEGG" id="csab:103216384"/>
<dbReference type="PROSITE" id="PS50881">
    <property type="entry name" value="S5_DSRBD"/>
    <property type="match status" value="1"/>
</dbReference>
<comment type="similarity">
    <text evidence="1 8">Belongs to the universal ribosomal protein uS5 family.</text>
</comment>
<dbReference type="InterPro" id="IPR000851">
    <property type="entry name" value="Ribosomal_uS5"/>
</dbReference>
<dbReference type="NCBIfam" id="TIGR01020">
    <property type="entry name" value="uS5_euk_arch"/>
    <property type="match status" value="1"/>
</dbReference>